<dbReference type="RefSeq" id="WP_040072814.1">
    <property type="nucleotide sequence ID" value="NZ_CP011309.1"/>
</dbReference>
<evidence type="ECO:0000313" key="2">
    <source>
        <dbReference type="Proteomes" id="UP000034037"/>
    </source>
</evidence>
<keyword evidence="2" id="KW-1185">Reference proteome</keyword>
<sequence>MTDVIAQAKQILKGPDWDSGLAWKSVHAISEEKYVWSVQVFMSGRWIFMVTLNTGNSLEEAAKWFPTKERAEYFASLWEPDTPARVVKRRVSPVVVDG</sequence>
<gene>
    <name evidence="1" type="ORF">YH66_09705</name>
</gene>
<reference evidence="1 2" key="1">
    <citation type="submission" date="2015-04" db="EMBL/GenBank/DDBJ databases">
        <title>Complete Genome Sequence of Brevibacterium flavum ATCC 15168.</title>
        <authorList>
            <person name="Ahn J."/>
            <person name="Park G."/>
            <person name="Jeon W."/>
            <person name="Jang Y."/>
            <person name="Jang M."/>
            <person name="Lee H."/>
            <person name="Lee H."/>
        </authorList>
    </citation>
    <scope>NUCLEOTIDE SEQUENCE [LARGE SCALE GENOMIC DNA]</scope>
    <source>
        <strain evidence="1 2">ATCC 15168</strain>
    </source>
</reference>
<protein>
    <submittedName>
        <fullName evidence="1">Uncharacterized protein</fullName>
    </submittedName>
</protein>
<dbReference type="HOGENOM" id="CLU_2328282_0_0_11"/>
<dbReference type="Proteomes" id="UP000034037">
    <property type="component" value="Chromosome"/>
</dbReference>
<organism evidence="1 2">
    <name type="scientific">[Brevibacterium] flavum</name>
    <dbReference type="NCBI Taxonomy" id="92706"/>
    <lineage>
        <taxon>Bacteria</taxon>
        <taxon>Bacillati</taxon>
        <taxon>Actinomycetota</taxon>
        <taxon>Actinomycetes</taxon>
        <taxon>Mycobacteriales</taxon>
        <taxon>Corynebacteriaceae</taxon>
        <taxon>Corynebacterium</taxon>
    </lineage>
</organism>
<dbReference type="PATRIC" id="fig|92706.3.peg.2029"/>
<dbReference type="AlphaFoldDB" id="A0A0F6WR15"/>
<accession>A0A0F6WR15</accession>
<proteinExistence type="predicted"/>
<dbReference type="EMBL" id="CP011309">
    <property type="protein sequence ID" value="AKF27805.1"/>
    <property type="molecule type" value="Genomic_DNA"/>
</dbReference>
<evidence type="ECO:0000313" key="1">
    <source>
        <dbReference type="EMBL" id="AKF27805.1"/>
    </source>
</evidence>
<name>A0A0F6WR15_9CORY</name>